<dbReference type="VEuPathDB" id="ToxoDB:ETH_00013725"/>
<keyword evidence="2" id="KW-0472">Membrane</keyword>
<evidence type="ECO:0000313" key="5">
    <source>
        <dbReference type="Proteomes" id="UP000030747"/>
    </source>
</evidence>
<name>U6L9Y2_EIMTE</name>
<dbReference type="OrthoDB" id="348060at2759"/>
<evidence type="ECO:0000256" key="2">
    <source>
        <dbReference type="SAM" id="Phobius"/>
    </source>
</evidence>
<keyword evidence="5" id="KW-1185">Reference proteome</keyword>
<dbReference type="EMBL" id="HG678198">
    <property type="protein sequence ID" value="CDJ45379.1"/>
    <property type="molecule type" value="Genomic_DNA"/>
</dbReference>
<evidence type="ECO:0000259" key="3">
    <source>
        <dbReference type="PROSITE" id="PS50042"/>
    </source>
</evidence>
<feature type="region of interest" description="Disordered" evidence="1">
    <location>
        <begin position="68"/>
        <end position="91"/>
    </location>
</feature>
<proteinExistence type="predicted"/>
<protein>
    <recommendedName>
        <fullName evidence="3">Cyclic nucleotide-binding domain-containing protein</fullName>
    </recommendedName>
</protein>
<reference evidence="4" key="2">
    <citation type="submission" date="2013-10" db="EMBL/GenBank/DDBJ databases">
        <authorList>
            <person name="Aslett M."/>
        </authorList>
    </citation>
    <scope>NUCLEOTIDE SEQUENCE [LARGE SCALE GENOMIC DNA]</scope>
    <source>
        <strain evidence="4">Houghton</strain>
    </source>
</reference>
<dbReference type="RefSeq" id="XP_013236125.1">
    <property type="nucleotide sequence ID" value="XM_013380671.1"/>
</dbReference>
<reference evidence="4" key="1">
    <citation type="submission" date="2013-10" db="EMBL/GenBank/DDBJ databases">
        <title>Genomic analysis of the causative agents of coccidiosis in chickens.</title>
        <authorList>
            <person name="Reid A.J."/>
            <person name="Blake D."/>
            <person name="Billington K."/>
            <person name="Browne H."/>
            <person name="Dunn M."/>
            <person name="Hung S."/>
            <person name="Kawahara F."/>
            <person name="Miranda-Saavedra D."/>
            <person name="Mourier T."/>
            <person name="Nagra H."/>
            <person name="Otto T.D."/>
            <person name="Rawlings N."/>
            <person name="Sanchez A."/>
            <person name="Sanders M."/>
            <person name="Subramaniam C."/>
            <person name="Tay Y."/>
            <person name="Dear P."/>
            <person name="Doerig C."/>
            <person name="Gruber A."/>
            <person name="Parkinson J."/>
            <person name="Shirley M."/>
            <person name="Wan K.L."/>
            <person name="Berriman M."/>
            <person name="Tomley F."/>
            <person name="Pain A."/>
        </authorList>
    </citation>
    <scope>NUCLEOTIDE SEQUENCE [LARGE SCALE GENOMIC DNA]</scope>
    <source>
        <strain evidence="4">Houghton</strain>
    </source>
</reference>
<dbReference type="GeneID" id="25251909"/>
<keyword evidence="2" id="KW-0812">Transmembrane</keyword>
<feature type="region of interest" description="Disordered" evidence="1">
    <location>
        <begin position="1"/>
        <end position="25"/>
    </location>
</feature>
<feature type="transmembrane region" description="Helical" evidence="2">
    <location>
        <begin position="188"/>
        <end position="209"/>
    </location>
</feature>
<gene>
    <name evidence="4" type="ORF">ETH_00013725</name>
</gene>
<dbReference type="PROSITE" id="PS50042">
    <property type="entry name" value="CNMP_BINDING_3"/>
    <property type="match status" value="1"/>
</dbReference>
<feature type="compositionally biased region" description="Low complexity" evidence="1">
    <location>
        <begin position="121"/>
        <end position="135"/>
    </location>
</feature>
<sequence length="479" mass="50662">MEPRPERITRGRIYTPLRQVSPGDEEDLELLSREYPSTAAAAAAAAAAADPRSLPSKDAAAAAILHASHHGDSLRGPLEMETPLDSQGSRRELGPLRSLATFVGPPAFTAAAAAAAAARGRRSSSLSESGRGAPSEEGGAPYDWRGPPGGPSESGPLHSQGQLGTDFMRNVPQVPGIPQNCVKGGSTLFSLLGLLLFLLLCCSFALQWWGEAVFAEEVTLEPEGDVTLNLKNCGVAFRASGGPRSFLRVRAWLQERAASQAGAPVLRRGPQGQLQVLLHMGNFDPWHKCSVDFHLAPGFRFGALALLFAPADRYIRVSAEVPLRGASFFMEAFHAYVQLRSVEARAMRFTLSAGHLYLELDGPAAAYSSSPIAIVSRTAQVHVVSLYPLSVSMSAETAASSLFRATGSVRVALPSSSSSSGSSGSRGEARALLQPADVAALFAGLMSIHLDIDAEESAVYATSRGAHEDPEWPMHTWAG</sequence>
<dbReference type="Proteomes" id="UP000030747">
    <property type="component" value="Unassembled WGS sequence"/>
</dbReference>
<accession>U6L9Y2</accession>
<evidence type="ECO:0000313" key="4">
    <source>
        <dbReference type="EMBL" id="CDJ45379.1"/>
    </source>
</evidence>
<evidence type="ECO:0000256" key="1">
    <source>
        <dbReference type="SAM" id="MobiDB-lite"/>
    </source>
</evidence>
<dbReference type="AlphaFoldDB" id="U6L9Y2"/>
<feature type="region of interest" description="Disordered" evidence="1">
    <location>
        <begin position="121"/>
        <end position="170"/>
    </location>
</feature>
<dbReference type="VEuPathDB" id="ToxoDB:ETH2_0534900"/>
<organism evidence="4 5">
    <name type="scientific">Eimeria tenella</name>
    <name type="common">Coccidian parasite</name>
    <dbReference type="NCBI Taxonomy" id="5802"/>
    <lineage>
        <taxon>Eukaryota</taxon>
        <taxon>Sar</taxon>
        <taxon>Alveolata</taxon>
        <taxon>Apicomplexa</taxon>
        <taxon>Conoidasida</taxon>
        <taxon>Coccidia</taxon>
        <taxon>Eucoccidiorida</taxon>
        <taxon>Eimeriorina</taxon>
        <taxon>Eimeriidae</taxon>
        <taxon>Eimeria</taxon>
    </lineage>
</organism>
<keyword evidence="2" id="KW-1133">Transmembrane helix</keyword>
<feature type="non-terminal residue" evidence="4">
    <location>
        <position position="479"/>
    </location>
</feature>
<feature type="domain" description="Cyclic nucleotide-binding" evidence="3">
    <location>
        <begin position="253"/>
        <end position="319"/>
    </location>
</feature>
<dbReference type="InterPro" id="IPR000595">
    <property type="entry name" value="cNMP-bd_dom"/>
</dbReference>